<dbReference type="AlphaFoldDB" id="A0A2Z4IM50"/>
<dbReference type="OrthoDB" id="8719578at2"/>
<dbReference type="SUPFAM" id="SSF50331">
    <property type="entry name" value="MOP-like"/>
    <property type="match status" value="1"/>
</dbReference>
<dbReference type="InterPro" id="IPR008995">
    <property type="entry name" value="Mo/tungstate-bd_C_term_dom"/>
</dbReference>
<accession>A0A2Z4IM50</accession>
<dbReference type="Proteomes" id="UP000248688">
    <property type="component" value="Chromosome"/>
</dbReference>
<protein>
    <submittedName>
        <fullName evidence="1">Tobe domain protein</fullName>
    </submittedName>
</protein>
<dbReference type="EMBL" id="CP030041">
    <property type="protein sequence ID" value="AWW32191.1"/>
    <property type="molecule type" value="Genomic_DNA"/>
</dbReference>
<evidence type="ECO:0000313" key="1">
    <source>
        <dbReference type="EMBL" id="AWW32191.1"/>
    </source>
</evidence>
<reference evidence="1 2" key="1">
    <citation type="submission" date="2018-06" db="EMBL/GenBank/DDBJ databases">
        <title>Echinicola strongylocentroti sp. nov., isolated from a sea urchin Strongylocentrotus intermedius.</title>
        <authorList>
            <person name="Bae S.S."/>
        </authorList>
    </citation>
    <scope>NUCLEOTIDE SEQUENCE [LARGE SCALE GENOMIC DNA]</scope>
    <source>
        <strain evidence="1 2">MEBiC08714</strain>
    </source>
</reference>
<dbReference type="KEGG" id="est:DN752_19740"/>
<name>A0A2Z4IM50_9BACT</name>
<evidence type="ECO:0000313" key="2">
    <source>
        <dbReference type="Proteomes" id="UP000248688"/>
    </source>
</evidence>
<keyword evidence="2" id="KW-1185">Reference proteome</keyword>
<proteinExistence type="predicted"/>
<gene>
    <name evidence="1" type="ORF">DN752_19740</name>
</gene>
<dbReference type="RefSeq" id="WP_112785564.1">
    <property type="nucleotide sequence ID" value="NZ_CP030041.1"/>
</dbReference>
<dbReference type="Gene3D" id="2.40.50.100">
    <property type="match status" value="2"/>
</dbReference>
<organism evidence="1 2">
    <name type="scientific">Echinicola strongylocentroti</name>
    <dbReference type="NCBI Taxonomy" id="1795355"/>
    <lineage>
        <taxon>Bacteria</taxon>
        <taxon>Pseudomonadati</taxon>
        <taxon>Bacteroidota</taxon>
        <taxon>Cytophagia</taxon>
        <taxon>Cytophagales</taxon>
        <taxon>Cyclobacteriaceae</taxon>
        <taxon>Echinicola</taxon>
    </lineage>
</organism>
<sequence>MNQFPGHITTIKSSGQMSIVTVRLSDLIAIQALVIDTPDTADYLKEKGQVDVLFKETEVIVALEEVNSLSIENRIVGSIEEIKEGTLLSRLVIRTAIGKVVALISTSCAQALGLEVKTTINVMVKLNEVILAPIS</sequence>